<organism evidence="11 12">
    <name type="scientific">Cylicostephanus goldi</name>
    <name type="common">Nematode worm</name>
    <dbReference type="NCBI Taxonomy" id="71465"/>
    <lineage>
        <taxon>Eukaryota</taxon>
        <taxon>Metazoa</taxon>
        <taxon>Ecdysozoa</taxon>
        <taxon>Nematoda</taxon>
        <taxon>Chromadorea</taxon>
        <taxon>Rhabditida</taxon>
        <taxon>Rhabditina</taxon>
        <taxon>Rhabditomorpha</taxon>
        <taxon>Strongyloidea</taxon>
        <taxon>Strongylidae</taxon>
        <taxon>Cylicostephanus</taxon>
    </lineage>
</organism>
<dbReference type="GO" id="GO:0015271">
    <property type="term" value="F:outward rectifier potassium channel activity"/>
    <property type="evidence" value="ECO:0007669"/>
    <property type="project" value="TreeGrafter"/>
</dbReference>
<keyword evidence="7" id="KW-0407">Ion channel</keyword>
<dbReference type="InterPro" id="IPR003280">
    <property type="entry name" value="2pore_dom_K_chnl"/>
</dbReference>
<feature type="region of interest" description="Disordered" evidence="8">
    <location>
        <begin position="1"/>
        <end position="41"/>
    </location>
</feature>
<accession>A0A3P6RKJ4</accession>
<keyword evidence="3 9" id="KW-0812">Transmembrane</keyword>
<dbReference type="PANTHER" id="PTHR11003:SF97">
    <property type="entry name" value="POTASSIUM CHANNEL DOMAIN-CONTAINING PROTEIN"/>
    <property type="match status" value="1"/>
</dbReference>
<dbReference type="GO" id="GO:0030322">
    <property type="term" value="P:stabilization of membrane potential"/>
    <property type="evidence" value="ECO:0007669"/>
    <property type="project" value="TreeGrafter"/>
</dbReference>
<keyword evidence="5" id="KW-0406">Ion transport</keyword>
<dbReference type="GO" id="GO:0022841">
    <property type="term" value="F:potassium ion leak channel activity"/>
    <property type="evidence" value="ECO:0007669"/>
    <property type="project" value="TreeGrafter"/>
</dbReference>
<sequence>MRKRISFSSENQQKPVKLGRTIPESGTFPERQGKKGSGNFTDENDDGYEYWSLMDSVLFCFTVITTIGYGNVAPRSFNGRLFVILYGLVGVPFTMLAIANLGKFLATVLKTWTRPFVRCAK</sequence>
<keyword evidence="6 9" id="KW-0472">Membrane</keyword>
<dbReference type="AlphaFoldDB" id="A0A3P6RKJ4"/>
<evidence type="ECO:0000256" key="3">
    <source>
        <dbReference type="ARBA" id="ARBA00022692"/>
    </source>
</evidence>
<evidence type="ECO:0000256" key="7">
    <source>
        <dbReference type="ARBA" id="ARBA00023303"/>
    </source>
</evidence>
<feature type="compositionally biased region" description="Polar residues" evidence="8">
    <location>
        <begin position="1"/>
        <end position="14"/>
    </location>
</feature>
<feature type="transmembrane region" description="Helical" evidence="9">
    <location>
        <begin position="81"/>
        <end position="102"/>
    </location>
</feature>
<dbReference type="EMBL" id="UYRV01009435">
    <property type="protein sequence ID" value="VDK56523.1"/>
    <property type="molecule type" value="Genomic_DNA"/>
</dbReference>
<evidence type="ECO:0000256" key="5">
    <source>
        <dbReference type="ARBA" id="ARBA00023065"/>
    </source>
</evidence>
<evidence type="ECO:0000256" key="9">
    <source>
        <dbReference type="SAM" id="Phobius"/>
    </source>
</evidence>
<dbReference type="Gene3D" id="1.10.287.70">
    <property type="match status" value="1"/>
</dbReference>
<protein>
    <recommendedName>
        <fullName evidence="10">Potassium channel domain-containing protein</fullName>
    </recommendedName>
</protein>
<dbReference type="GO" id="GO:0005886">
    <property type="term" value="C:plasma membrane"/>
    <property type="evidence" value="ECO:0007669"/>
    <property type="project" value="TreeGrafter"/>
</dbReference>
<evidence type="ECO:0000256" key="8">
    <source>
        <dbReference type="SAM" id="MobiDB-lite"/>
    </source>
</evidence>
<feature type="domain" description="Potassium channel" evidence="10">
    <location>
        <begin position="45"/>
        <end position="105"/>
    </location>
</feature>
<evidence type="ECO:0000256" key="1">
    <source>
        <dbReference type="ARBA" id="ARBA00004141"/>
    </source>
</evidence>
<comment type="subcellular location">
    <subcellularLocation>
        <location evidence="1">Membrane</location>
        <topology evidence="1">Multi-pass membrane protein</topology>
    </subcellularLocation>
</comment>
<gene>
    <name evidence="11" type="ORF">CGOC_LOCUS3685</name>
</gene>
<dbReference type="Pfam" id="PF07885">
    <property type="entry name" value="Ion_trans_2"/>
    <property type="match status" value="1"/>
</dbReference>
<dbReference type="SUPFAM" id="SSF81324">
    <property type="entry name" value="Voltage-gated potassium channels"/>
    <property type="match status" value="1"/>
</dbReference>
<proteinExistence type="predicted"/>
<dbReference type="OrthoDB" id="297496at2759"/>
<name>A0A3P6RKJ4_CYLGO</name>
<evidence type="ECO:0000256" key="6">
    <source>
        <dbReference type="ARBA" id="ARBA00023136"/>
    </source>
</evidence>
<dbReference type="PANTHER" id="PTHR11003">
    <property type="entry name" value="POTASSIUM CHANNEL, SUBFAMILY K"/>
    <property type="match status" value="1"/>
</dbReference>
<evidence type="ECO:0000256" key="4">
    <source>
        <dbReference type="ARBA" id="ARBA00022989"/>
    </source>
</evidence>
<evidence type="ECO:0000256" key="2">
    <source>
        <dbReference type="ARBA" id="ARBA00022448"/>
    </source>
</evidence>
<evidence type="ECO:0000259" key="10">
    <source>
        <dbReference type="Pfam" id="PF07885"/>
    </source>
</evidence>
<evidence type="ECO:0000313" key="12">
    <source>
        <dbReference type="Proteomes" id="UP000271889"/>
    </source>
</evidence>
<dbReference type="Proteomes" id="UP000271889">
    <property type="component" value="Unassembled WGS sequence"/>
</dbReference>
<dbReference type="InterPro" id="IPR013099">
    <property type="entry name" value="K_chnl_dom"/>
</dbReference>
<evidence type="ECO:0000313" key="11">
    <source>
        <dbReference type="EMBL" id="VDK56523.1"/>
    </source>
</evidence>
<keyword evidence="4 9" id="KW-1133">Transmembrane helix</keyword>
<keyword evidence="2" id="KW-0813">Transport</keyword>
<reference evidence="11 12" key="1">
    <citation type="submission" date="2018-11" db="EMBL/GenBank/DDBJ databases">
        <authorList>
            <consortium name="Pathogen Informatics"/>
        </authorList>
    </citation>
    <scope>NUCLEOTIDE SEQUENCE [LARGE SCALE GENOMIC DNA]</scope>
</reference>
<feature type="transmembrane region" description="Helical" evidence="9">
    <location>
        <begin position="50"/>
        <end position="69"/>
    </location>
</feature>
<keyword evidence="12" id="KW-1185">Reference proteome</keyword>